<evidence type="ECO:0000313" key="1">
    <source>
        <dbReference type="EMBL" id="KUH33995.1"/>
    </source>
</evidence>
<dbReference type="EMBL" id="LLYW01000012">
    <property type="protein sequence ID" value="KUH33995.1"/>
    <property type="molecule type" value="Genomic_DNA"/>
</dbReference>
<organism evidence="1 2">
    <name type="scientific">Thermococcus celericrescens</name>
    <dbReference type="NCBI Taxonomy" id="227598"/>
    <lineage>
        <taxon>Archaea</taxon>
        <taxon>Methanobacteriati</taxon>
        <taxon>Methanobacteriota</taxon>
        <taxon>Thermococci</taxon>
        <taxon>Thermococcales</taxon>
        <taxon>Thermococcaceae</taxon>
        <taxon>Thermococcus</taxon>
    </lineage>
</organism>
<dbReference type="AlphaFoldDB" id="A0A100XYP4"/>
<name>A0A100XYP4_9EURY</name>
<accession>A0A100XYP4</accession>
<proteinExistence type="predicted"/>
<reference evidence="1 2" key="1">
    <citation type="submission" date="2015-10" db="EMBL/GenBank/DDBJ databases">
        <title>Draft genome sequence of Thermococcus celericrescens strain DSM 17994.</title>
        <authorList>
            <person name="Hong S.-J."/>
            <person name="Park C.-E."/>
            <person name="Shin J.-H."/>
        </authorList>
    </citation>
    <scope>NUCLEOTIDE SEQUENCE [LARGE SCALE GENOMIC DNA]</scope>
    <source>
        <strain evidence="1 2">DSM 17994</strain>
    </source>
</reference>
<gene>
    <name evidence="1" type="ORF">APY94_03735</name>
</gene>
<dbReference type="Proteomes" id="UP000053462">
    <property type="component" value="Unassembled WGS sequence"/>
</dbReference>
<keyword evidence="2" id="KW-1185">Reference proteome</keyword>
<comment type="caution">
    <text evidence="1">The sequence shown here is derived from an EMBL/GenBank/DDBJ whole genome shotgun (WGS) entry which is preliminary data.</text>
</comment>
<evidence type="ECO:0000313" key="2">
    <source>
        <dbReference type="Proteomes" id="UP000053462"/>
    </source>
</evidence>
<sequence length="302" mass="36103">MYYAAYLFKKPIKDLTPEDIYRAERVLIPLVLKYYLNPTLNWKKKVDCLLQELQEFYIYHCKRKKRWSFKNPKQPLDEEATMSNLTRFLKGEYDIHDVLQWCSSPVPRSRYAFIRLLKKTNEDDIKELLKSGEITEEQLVEVCGRRGSKFIPAVRAAIYRVLGSQEGERKIRKKRKRYKPKQGGLGNSVADAYFEISGIQPSNYIKKQNIIHEFKLQLIKIWFTSENREEREWKLNMAFPGLLKLVSYTTVWYFIREQVDEYLLYKALSPEELERYLKNNRFRLGGKLYEKLLKALYMYGQG</sequence>
<protein>
    <submittedName>
        <fullName evidence="1">Uncharacterized protein</fullName>
    </submittedName>
</protein>
<dbReference type="RefSeq" id="WP_058938359.1">
    <property type="nucleotide sequence ID" value="NZ_LLYW01000012.1"/>
</dbReference>